<keyword evidence="9" id="KW-0413">Isomerase</keyword>
<keyword evidence="5" id="KW-0547">Nucleotide-binding</keyword>
<dbReference type="InterPro" id="IPR001154">
    <property type="entry name" value="TopoII_euk"/>
</dbReference>
<dbReference type="InterPro" id="IPR013759">
    <property type="entry name" value="Topo_IIA_B_C"/>
</dbReference>
<keyword evidence="10" id="KW-0472">Membrane</keyword>
<dbReference type="InterPro" id="IPR050634">
    <property type="entry name" value="DNA_Topoisomerase_II"/>
</dbReference>
<dbReference type="FunFam" id="3.40.50.670:FF:000001">
    <property type="entry name" value="DNA topoisomerase 2"/>
    <property type="match status" value="1"/>
</dbReference>
<dbReference type="PROSITE" id="PS00177">
    <property type="entry name" value="TOPOISOMERASE_II"/>
    <property type="match status" value="1"/>
</dbReference>
<feature type="transmembrane region" description="Helical" evidence="10">
    <location>
        <begin position="289"/>
        <end position="312"/>
    </location>
</feature>
<keyword evidence="8" id="KW-0238">DNA-binding</keyword>
<dbReference type="Gene3D" id="3.30.1490.30">
    <property type="match status" value="1"/>
</dbReference>
<reference evidence="12" key="1">
    <citation type="journal article" date="2019" name="BMC Genomics">
        <title>A new reference genome for Sorghum bicolor reveals high levels of sequence similarity between sweet and grain genotypes: implications for the genetics of sugar metabolism.</title>
        <authorList>
            <person name="Cooper E.A."/>
            <person name="Brenton Z.W."/>
            <person name="Flinn B.S."/>
            <person name="Jenkins J."/>
            <person name="Shu S."/>
            <person name="Flowers D."/>
            <person name="Luo F."/>
            <person name="Wang Y."/>
            <person name="Xia P."/>
            <person name="Barry K."/>
            <person name="Daum C."/>
            <person name="Lipzen A."/>
            <person name="Yoshinaga Y."/>
            <person name="Schmutz J."/>
            <person name="Saski C."/>
            <person name="Vermerris W."/>
            <person name="Kresovich S."/>
        </authorList>
    </citation>
    <scope>NUCLEOTIDE SEQUENCE</scope>
</reference>
<evidence type="ECO:0000256" key="4">
    <source>
        <dbReference type="ARBA" id="ARBA00012895"/>
    </source>
</evidence>
<dbReference type="EMBL" id="CM027689">
    <property type="protein sequence ID" value="KAG0514335.1"/>
    <property type="molecule type" value="Genomic_DNA"/>
</dbReference>
<dbReference type="PRINTS" id="PR01158">
    <property type="entry name" value="TOPISMRASEII"/>
</dbReference>
<evidence type="ECO:0000256" key="10">
    <source>
        <dbReference type="SAM" id="Phobius"/>
    </source>
</evidence>
<evidence type="ECO:0000256" key="3">
    <source>
        <dbReference type="ARBA" id="ARBA00011080"/>
    </source>
</evidence>
<dbReference type="SMART" id="SM00433">
    <property type="entry name" value="TOP2c"/>
    <property type="match status" value="1"/>
</dbReference>
<keyword evidence="10" id="KW-1133">Transmembrane helix</keyword>
<evidence type="ECO:0000256" key="8">
    <source>
        <dbReference type="ARBA" id="ARBA00023125"/>
    </source>
</evidence>
<sequence length="387" mass="44724">MANTNRFVFPAKFNFVNGVVIEGGVQFDTITRHVEEHLKSSIKRKMKNVQNIEIQTGDVKSHLWVFINADYPFFYGEPQLQVAHSFIFKEIFRCALKETLAWALKEEDESIEANPMKFEDATRVGGVDSHKCTLIITEGDSAKALALGSVHRDYFGVLALKGKLLNVRDVLQKHYNDEKDLKDLRYGKVMVMTDQDPDGFHIKGLIINLFHVFWPSLLKIKSKSFLCELVTPIVKVCHLLLALTFFVKVTDYTGICPSEVFYTLNEYTAWEKSKHGTELSKWSIKYNKVCFFAQILIISIFLCGLQIGHFSYIQGLGTSTPKEGMQYFKDIDIHQKYFVWVNEEDDKAIKTAFSKHKVEERKKWIYNFLHNCKVGLDIIFKDSFRLI</sequence>
<evidence type="ECO:0000313" key="12">
    <source>
        <dbReference type="EMBL" id="KAG0514335.1"/>
    </source>
</evidence>
<evidence type="ECO:0000313" key="13">
    <source>
        <dbReference type="Proteomes" id="UP000807115"/>
    </source>
</evidence>
<organism evidence="12 13">
    <name type="scientific">Sorghum bicolor</name>
    <name type="common">Sorghum</name>
    <name type="synonym">Sorghum vulgare</name>
    <dbReference type="NCBI Taxonomy" id="4558"/>
    <lineage>
        <taxon>Eukaryota</taxon>
        <taxon>Viridiplantae</taxon>
        <taxon>Streptophyta</taxon>
        <taxon>Embryophyta</taxon>
        <taxon>Tracheophyta</taxon>
        <taxon>Spermatophyta</taxon>
        <taxon>Magnoliopsida</taxon>
        <taxon>Liliopsida</taxon>
        <taxon>Poales</taxon>
        <taxon>Poaceae</taxon>
        <taxon>PACMAD clade</taxon>
        <taxon>Panicoideae</taxon>
        <taxon>Andropogonodae</taxon>
        <taxon>Andropogoneae</taxon>
        <taxon>Sorghinae</taxon>
        <taxon>Sorghum</taxon>
    </lineage>
</organism>
<dbReference type="PROSITE" id="PS50880">
    <property type="entry name" value="TOPRIM"/>
    <property type="match status" value="1"/>
</dbReference>
<dbReference type="AlphaFoldDB" id="A0A921Q4P5"/>
<evidence type="ECO:0000256" key="6">
    <source>
        <dbReference type="ARBA" id="ARBA00022840"/>
    </source>
</evidence>
<accession>A0A921Q4P5</accession>
<evidence type="ECO:0000259" key="11">
    <source>
        <dbReference type="PROSITE" id="PS50880"/>
    </source>
</evidence>
<evidence type="ECO:0000256" key="7">
    <source>
        <dbReference type="ARBA" id="ARBA00023029"/>
    </source>
</evidence>
<evidence type="ECO:0000256" key="9">
    <source>
        <dbReference type="ARBA" id="ARBA00023235"/>
    </source>
</evidence>
<evidence type="ECO:0000256" key="5">
    <source>
        <dbReference type="ARBA" id="ARBA00022741"/>
    </source>
</evidence>
<comment type="catalytic activity">
    <reaction evidence="1">
        <text>ATP-dependent breakage, passage and rejoining of double-stranded DNA.</text>
        <dbReference type="EC" id="5.6.2.2"/>
    </reaction>
</comment>
<dbReference type="GO" id="GO:0005524">
    <property type="term" value="F:ATP binding"/>
    <property type="evidence" value="ECO:0007669"/>
    <property type="project" value="UniProtKB-KW"/>
</dbReference>
<reference evidence="12" key="2">
    <citation type="submission" date="2020-10" db="EMBL/GenBank/DDBJ databases">
        <authorList>
            <person name="Cooper E.A."/>
            <person name="Brenton Z.W."/>
            <person name="Flinn B.S."/>
            <person name="Jenkins J."/>
            <person name="Shu S."/>
            <person name="Flowers D."/>
            <person name="Luo F."/>
            <person name="Wang Y."/>
            <person name="Xia P."/>
            <person name="Barry K."/>
            <person name="Daum C."/>
            <person name="Lipzen A."/>
            <person name="Yoshinaga Y."/>
            <person name="Schmutz J."/>
            <person name="Saski C."/>
            <person name="Vermerris W."/>
            <person name="Kresovich S."/>
        </authorList>
    </citation>
    <scope>NUCLEOTIDE SEQUENCE</scope>
</reference>
<dbReference type="PANTHER" id="PTHR10169:SF38">
    <property type="entry name" value="DNA TOPOISOMERASE 2"/>
    <property type="match status" value="1"/>
</dbReference>
<keyword evidence="10" id="KW-0812">Transmembrane</keyword>
<comment type="caution">
    <text evidence="12">The sequence shown here is derived from an EMBL/GenBank/DDBJ whole genome shotgun (WGS) entry which is preliminary data.</text>
</comment>
<keyword evidence="6" id="KW-0067">ATP-binding</keyword>
<dbReference type="GO" id="GO:0003918">
    <property type="term" value="F:DNA topoisomerase type II (double strand cut, ATP-hydrolyzing) activity"/>
    <property type="evidence" value="ECO:0007669"/>
    <property type="project" value="UniProtKB-EC"/>
</dbReference>
<evidence type="ECO:0000256" key="1">
    <source>
        <dbReference type="ARBA" id="ARBA00000185"/>
    </source>
</evidence>
<dbReference type="InterPro" id="IPR001241">
    <property type="entry name" value="Topo_IIA"/>
</dbReference>
<proteinExistence type="inferred from homology"/>
<evidence type="ECO:0000256" key="2">
    <source>
        <dbReference type="ARBA" id="ARBA00001946"/>
    </source>
</evidence>
<dbReference type="SUPFAM" id="SSF56719">
    <property type="entry name" value="Type II DNA topoisomerase"/>
    <property type="match status" value="1"/>
</dbReference>
<dbReference type="Pfam" id="PF01751">
    <property type="entry name" value="Toprim"/>
    <property type="match status" value="1"/>
</dbReference>
<gene>
    <name evidence="12" type="ORF">BDA96_10G182200</name>
</gene>
<dbReference type="PRINTS" id="PR00418">
    <property type="entry name" value="TPI2FAMILY"/>
</dbReference>
<dbReference type="Pfam" id="PF16898">
    <property type="entry name" value="TOPRIM_C"/>
    <property type="match status" value="1"/>
</dbReference>
<dbReference type="Gene3D" id="3.40.50.670">
    <property type="match status" value="2"/>
</dbReference>
<dbReference type="EC" id="5.6.2.2" evidence="4"/>
<dbReference type="InterPro" id="IPR031660">
    <property type="entry name" value="TOPRIM_C"/>
</dbReference>
<protein>
    <recommendedName>
        <fullName evidence="4">DNA topoisomerase (ATP-hydrolyzing)</fullName>
        <ecNumber evidence="4">5.6.2.2</ecNumber>
    </recommendedName>
</protein>
<dbReference type="GO" id="GO:0003677">
    <property type="term" value="F:DNA binding"/>
    <property type="evidence" value="ECO:0007669"/>
    <property type="project" value="UniProtKB-KW"/>
</dbReference>
<dbReference type="InterPro" id="IPR013760">
    <property type="entry name" value="Topo_IIA-like_dom_sf"/>
</dbReference>
<comment type="similarity">
    <text evidence="3">Belongs to the type II topoisomerase family.</text>
</comment>
<dbReference type="InterPro" id="IPR006171">
    <property type="entry name" value="TOPRIM_dom"/>
</dbReference>
<dbReference type="Proteomes" id="UP000807115">
    <property type="component" value="Chromosome 10"/>
</dbReference>
<dbReference type="PANTHER" id="PTHR10169">
    <property type="entry name" value="DNA TOPOISOMERASE/GYRASE"/>
    <property type="match status" value="1"/>
</dbReference>
<dbReference type="InterPro" id="IPR018522">
    <property type="entry name" value="TopoIIA_CS"/>
</dbReference>
<keyword evidence="7" id="KW-0799">Topoisomerase</keyword>
<comment type="cofactor">
    <cofactor evidence="2">
        <name>Mg(2+)</name>
        <dbReference type="ChEBI" id="CHEBI:18420"/>
    </cofactor>
</comment>
<feature type="domain" description="Toprim" evidence="11">
    <location>
        <begin position="132"/>
        <end position="225"/>
    </location>
</feature>
<dbReference type="GO" id="GO:0006265">
    <property type="term" value="P:DNA topological change"/>
    <property type="evidence" value="ECO:0007669"/>
    <property type="project" value="InterPro"/>
</dbReference>
<name>A0A921Q4P5_SORBI</name>